<dbReference type="KEGG" id="amr:AM1_1766"/>
<evidence type="ECO:0000313" key="8">
    <source>
        <dbReference type="EMBL" id="ABW26787.1"/>
    </source>
</evidence>
<dbReference type="Gene3D" id="2.40.30.170">
    <property type="match status" value="1"/>
</dbReference>
<dbReference type="PANTHER" id="PTHR30469">
    <property type="entry name" value="MULTIDRUG RESISTANCE PROTEIN MDTA"/>
    <property type="match status" value="1"/>
</dbReference>
<feature type="domain" description="Multidrug resistance protein MdtA-like barrel-sandwich hybrid" evidence="5">
    <location>
        <begin position="49"/>
        <end position="230"/>
    </location>
</feature>
<evidence type="ECO:0000256" key="4">
    <source>
        <dbReference type="SAM" id="Coils"/>
    </source>
</evidence>
<protein>
    <submittedName>
        <fullName evidence="8">Efflux transporter, RND family, MFP subunit</fullName>
    </submittedName>
</protein>
<evidence type="ECO:0000256" key="2">
    <source>
        <dbReference type="ARBA" id="ARBA00009477"/>
    </source>
</evidence>
<keyword evidence="3" id="KW-0813">Transport</keyword>
<dbReference type="EMBL" id="CP000828">
    <property type="protein sequence ID" value="ABW26787.1"/>
    <property type="molecule type" value="Genomic_DNA"/>
</dbReference>
<dbReference type="InterPro" id="IPR006143">
    <property type="entry name" value="RND_pump_MFP"/>
</dbReference>
<proteinExistence type="inferred from homology"/>
<name>B0CCA2_ACAM1</name>
<gene>
    <name evidence="8" type="ordered locus">AM1_1766</name>
</gene>
<dbReference type="PANTHER" id="PTHR30469:SF39">
    <property type="entry name" value="SLL0180 PROTEIN"/>
    <property type="match status" value="1"/>
</dbReference>
<sequence>MVWQFWPKGAKTTGQQGPPPTLVKVQTVQTSPVKQTSAFLGTLEAKQGVVLRPETEGRVTQIFVSSGSRVSPGQPIVQLSPEKSQADFGAAVANINVATAASSNAQAQLRAVQADRARAVAELELQNTEFQRTQTLVKQGALAKQVLDQVRRDRASAQAALRAVDEQIRAAKANLTQSRASLNQAKASALSAREDVQDTRITAPIAGMVGDIPIKLGSFVQAGDTLTTIIQNQTLEINLNIPIEKREQLAVGLPVELSQAQSQDILAQGRISFVSPTVNNESQSVLAKATFANPKGTLRDGQRVEANVVWQTRPGVLVPTTAVTRLGGKAFVFIADQPQQPDGQVPGMVARQQPVELGSIQGNDYQVLEGIQAGETIVISGLQTIRDGAQLRLDDNKSSGKPPQ</sequence>
<dbReference type="InterPro" id="IPR058627">
    <property type="entry name" value="MdtA-like_C"/>
</dbReference>
<comment type="subcellular location">
    <subcellularLocation>
        <location evidence="1">Cell membrane</location>
    </subcellularLocation>
</comment>
<dbReference type="SUPFAM" id="SSF111369">
    <property type="entry name" value="HlyD-like secretion proteins"/>
    <property type="match status" value="1"/>
</dbReference>
<comment type="similarity">
    <text evidence="2">Belongs to the membrane fusion protein (MFP) (TC 8.A.1) family.</text>
</comment>
<dbReference type="HOGENOM" id="CLU_018816_1_2_3"/>
<evidence type="ECO:0000313" key="9">
    <source>
        <dbReference type="Proteomes" id="UP000000268"/>
    </source>
</evidence>
<dbReference type="InterPro" id="IPR058625">
    <property type="entry name" value="MdtA-like_BSH"/>
</dbReference>
<dbReference type="GO" id="GO:0015562">
    <property type="term" value="F:efflux transmembrane transporter activity"/>
    <property type="evidence" value="ECO:0007669"/>
    <property type="project" value="TreeGrafter"/>
</dbReference>
<evidence type="ECO:0000259" key="7">
    <source>
        <dbReference type="Pfam" id="PF25967"/>
    </source>
</evidence>
<dbReference type="Pfam" id="PF25967">
    <property type="entry name" value="RND-MFP_C"/>
    <property type="match status" value="1"/>
</dbReference>
<feature type="coiled-coil region" evidence="4">
    <location>
        <begin position="147"/>
        <end position="188"/>
    </location>
</feature>
<dbReference type="Gene3D" id="2.40.420.20">
    <property type="match status" value="1"/>
</dbReference>
<evidence type="ECO:0000256" key="1">
    <source>
        <dbReference type="ARBA" id="ARBA00004236"/>
    </source>
</evidence>
<keyword evidence="4" id="KW-0175">Coiled coil</keyword>
<reference evidence="8 9" key="1">
    <citation type="journal article" date="2008" name="Proc. Natl. Acad. Sci. U.S.A.">
        <title>Niche adaptation and genome expansion in the chlorophyll d-producing cyanobacterium Acaryochloris marina.</title>
        <authorList>
            <person name="Swingley W.D."/>
            <person name="Chen M."/>
            <person name="Cheung P.C."/>
            <person name="Conrad A.L."/>
            <person name="Dejesa L.C."/>
            <person name="Hao J."/>
            <person name="Honchak B.M."/>
            <person name="Karbach L.E."/>
            <person name="Kurdoglu A."/>
            <person name="Lahiri S."/>
            <person name="Mastrian S.D."/>
            <person name="Miyashita H."/>
            <person name="Page L."/>
            <person name="Ramakrishna P."/>
            <person name="Satoh S."/>
            <person name="Sattley W.M."/>
            <person name="Shimada Y."/>
            <person name="Taylor H.L."/>
            <person name="Tomo T."/>
            <person name="Tsuchiya T."/>
            <person name="Wang Z.T."/>
            <person name="Raymond J."/>
            <person name="Mimuro M."/>
            <person name="Blankenship R.E."/>
            <person name="Touchman J.W."/>
        </authorList>
    </citation>
    <scope>NUCLEOTIDE SEQUENCE [LARGE SCALE GENOMIC DNA]</scope>
    <source>
        <strain evidence="9">MBIC 11017</strain>
    </source>
</reference>
<dbReference type="AlphaFoldDB" id="B0CCA2"/>
<dbReference type="InterPro" id="IPR058626">
    <property type="entry name" value="MdtA-like_b-barrel"/>
</dbReference>
<dbReference type="GO" id="GO:1990281">
    <property type="term" value="C:efflux pump complex"/>
    <property type="evidence" value="ECO:0007669"/>
    <property type="project" value="TreeGrafter"/>
</dbReference>
<dbReference type="Pfam" id="PF25944">
    <property type="entry name" value="Beta-barrel_RND"/>
    <property type="match status" value="1"/>
</dbReference>
<evidence type="ECO:0000259" key="5">
    <source>
        <dbReference type="Pfam" id="PF25917"/>
    </source>
</evidence>
<feature type="domain" description="Multidrug resistance protein MdtA-like beta-barrel" evidence="6">
    <location>
        <begin position="252"/>
        <end position="308"/>
    </location>
</feature>
<feature type="domain" description="Multidrug resistance protein MdtA-like C-terminal permuted SH3" evidence="7">
    <location>
        <begin position="316"/>
        <end position="384"/>
    </location>
</feature>
<accession>B0CCA2</accession>
<evidence type="ECO:0000256" key="3">
    <source>
        <dbReference type="ARBA" id="ARBA00022448"/>
    </source>
</evidence>
<dbReference type="Proteomes" id="UP000000268">
    <property type="component" value="Chromosome"/>
</dbReference>
<evidence type="ECO:0000259" key="6">
    <source>
        <dbReference type="Pfam" id="PF25944"/>
    </source>
</evidence>
<dbReference type="STRING" id="329726.AM1_1766"/>
<dbReference type="Gene3D" id="1.10.287.470">
    <property type="entry name" value="Helix hairpin bin"/>
    <property type="match status" value="1"/>
</dbReference>
<dbReference type="Pfam" id="PF25917">
    <property type="entry name" value="BSH_RND"/>
    <property type="match status" value="1"/>
</dbReference>
<dbReference type="NCBIfam" id="TIGR01730">
    <property type="entry name" value="RND_mfp"/>
    <property type="match status" value="1"/>
</dbReference>
<dbReference type="eggNOG" id="COG0845">
    <property type="taxonomic scope" value="Bacteria"/>
</dbReference>
<dbReference type="Gene3D" id="2.40.50.100">
    <property type="match status" value="1"/>
</dbReference>
<organism evidence="8 9">
    <name type="scientific">Acaryochloris marina (strain MBIC 11017)</name>
    <dbReference type="NCBI Taxonomy" id="329726"/>
    <lineage>
        <taxon>Bacteria</taxon>
        <taxon>Bacillati</taxon>
        <taxon>Cyanobacteriota</taxon>
        <taxon>Cyanophyceae</taxon>
        <taxon>Acaryochloridales</taxon>
        <taxon>Acaryochloridaceae</taxon>
        <taxon>Acaryochloris</taxon>
    </lineage>
</organism>
<keyword evidence="9" id="KW-1185">Reference proteome</keyword>